<organism evidence="1 2">
    <name type="scientific">Leeia aquatica</name>
    <dbReference type="NCBI Taxonomy" id="2725557"/>
    <lineage>
        <taxon>Bacteria</taxon>
        <taxon>Pseudomonadati</taxon>
        <taxon>Pseudomonadota</taxon>
        <taxon>Betaproteobacteria</taxon>
        <taxon>Neisseriales</taxon>
        <taxon>Leeiaceae</taxon>
        <taxon>Leeia</taxon>
    </lineage>
</organism>
<dbReference type="InterPro" id="IPR009734">
    <property type="entry name" value="Myoviridae_GpU"/>
</dbReference>
<dbReference type="AlphaFoldDB" id="A0A847S341"/>
<proteinExistence type="predicted"/>
<evidence type="ECO:0000313" key="1">
    <source>
        <dbReference type="EMBL" id="NLR73587.1"/>
    </source>
</evidence>
<dbReference type="EMBL" id="JABAIM010000001">
    <property type="protein sequence ID" value="NLR73587.1"/>
    <property type="molecule type" value="Genomic_DNA"/>
</dbReference>
<gene>
    <name evidence="1" type="ORF">HF682_00225</name>
</gene>
<dbReference type="RefSeq" id="WP_168875256.1">
    <property type="nucleotide sequence ID" value="NZ_JABAIM010000001.1"/>
</dbReference>
<dbReference type="Pfam" id="PF06995">
    <property type="entry name" value="Phage_P2_GpU"/>
    <property type="match status" value="1"/>
</dbReference>
<dbReference type="Proteomes" id="UP000587991">
    <property type="component" value="Unassembled WGS sequence"/>
</dbReference>
<reference evidence="1 2" key="1">
    <citation type="submission" date="2020-04" db="EMBL/GenBank/DDBJ databases">
        <title>Draft genome of Leeia sp. IMCC25680.</title>
        <authorList>
            <person name="Song J."/>
            <person name="Cho J.-C."/>
        </authorList>
    </citation>
    <scope>NUCLEOTIDE SEQUENCE [LARGE SCALE GENOMIC DNA]</scope>
    <source>
        <strain evidence="1 2">IMCC25680</strain>
    </source>
</reference>
<protein>
    <submittedName>
        <fullName evidence="1">Phage tail protein</fullName>
    </submittedName>
</protein>
<keyword evidence="2" id="KW-1185">Reference proteome</keyword>
<evidence type="ECO:0000313" key="2">
    <source>
        <dbReference type="Proteomes" id="UP000587991"/>
    </source>
</evidence>
<name>A0A847S341_9NEIS</name>
<accession>A0A847S341</accession>
<sequence>MFALLGDVQFDLITYFDSFESQYSVDYAEHALIEGKPRLQRIADQLDEIRIQLSFHIHFCDPEQELTKLRRALSAHQAMALVLGNGDYKGWFVLTELTATSKQTDQSGTLLALEANLTLREYVGDKKNPLPPPAVQPRQPPTVATSRPVNLAAPGIAIGNAVGQVRTVVRQVVSLARQAQSTIRVLSDAADLVRQLKTNPAAAIKRLPRLLDLSKQAVATLEKLAPAVTSLSLHMPESTPVLQAIQGAIHALRNTQAALASSSISNLAVQIDYISGQARAAGRELAAAGSTIDRLAGNIITRGL</sequence>
<comment type="caution">
    <text evidence="1">The sequence shown here is derived from an EMBL/GenBank/DDBJ whole genome shotgun (WGS) entry which is preliminary data.</text>
</comment>